<accession>A0ABN5BXG8</accession>
<dbReference type="RefSeq" id="WP_009092122.1">
    <property type="nucleotide sequence ID" value="NZ_ANIW01000048.1"/>
</dbReference>
<name>A0ABN5BXG8_9FLAO</name>
<dbReference type="Proteomes" id="UP000190057">
    <property type="component" value="Chromosome"/>
</dbReference>
<sequence length="103" mass="12346">MDVLVKYDKVIDQGMRYNFIPYETPRIASYNHSTNEYDLTKGWLNEPKKVLVIGETKDSFITELRPSEHGEWTDLRILYKYILPLGFHKSRFIQWEETQLSLF</sequence>
<dbReference type="EMBL" id="CP023401">
    <property type="protein sequence ID" value="ATC37763.1"/>
    <property type="molecule type" value="Genomic_DNA"/>
</dbReference>
<organism evidence="1 2">
    <name type="scientific">Elizabethkingia anophelis R26</name>
    <dbReference type="NCBI Taxonomy" id="1246994"/>
    <lineage>
        <taxon>Bacteria</taxon>
        <taxon>Pseudomonadati</taxon>
        <taxon>Bacteroidota</taxon>
        <taxon>Flavobacteriia</taxon>
        <taxon>Flavobacteriales</taxon>
        <taxon>Weeksellaceae</taxon>
        <taxon>Elizabethkingia</taxon>
    </lineage>
</organism>
<protein>
    <submittedName>
        <fullName evidence="1">Uncharacterized protein</fullName>
    </submittedName>
</protein>
<gene>
    <name evidence="1" type="ORF">BAZ09_016600</name>
</gene>
<keyword evidence="2" id="KW-1185">Reference proteome</keyword>
<dbReference type="GeneID" id="56686111"/>
<evidence type="ECO:0000313" key="1">
    <source>
        <dbReference type="EMBL" id="ATC37763.1"/>
    </source>
</evidence>
<reference evidence="1 2" key="1">
    <citation type="submission" date="2017-09" db="EMBL/GenBank/DDBJ databases">
        <title>Complete circularized genomes of four mosquito-derived Elizabethkingia anophelis isolates.</title>
        <authorList>
            <person name="Nicholson A.C."/>
            <person name="Xu J."/>
        </authorList>
    </citation>
    <scope>NUCLEOTIDE SEQUENCE [LARGE SCALE GENOMIC DNA]</scope>
    <source>
        <strain evidence="1 2">R26</strain>
    </source>
</reference>
<evidence type="ECO:0000313" key="2">
    <source>
        <dbReference type="Proteomes" id="UP000190057"/>
    </source>
</evidence>
<proteinExistence type="predicted"/>